<evidence type="ECO:0000256" key="1">
    <source>
        <dbReference type="SAM" id="Phobius"/>
    </source>
</evidence>
<dbReference type="Proteomes" id="UP001497453">
    <property type="component" value="Chromosome 9"/>
</dbReference>
<name>A0ABP1EBU8_9APHY</name>
<dbReference type="EMBL" id="OZ037952">
    <property type="protein sequence ID" value="CAL1717476.1"/>
    <property type="molecule type" value="Genomic_DNA"/>
</dbReference>
<keyword evidence="3" id="KW-1185">Reference proteome</keyword>
<evidence type="ECO:0000313" key="3">
    <source>
        <dbReference type="Proteomes" id="UP001497453"/>
    </source>
</evidence>
<evidence type="ECO:0000313" key="2">
    <source>
        <dbReference type="EMBL" id="CAL1717476.1"/>
    </source>
</evidence>
<keyword evidence="1" id="KW-0472">Membrane</keyword>
<evidence type="ECO:0008006" key="4">
    <source>
        <dbReference type="Google" id="ProtNLM"/>
    </source>
</evidence>
<accession>A0ABP1EBU8</accession>
<gene>
    <name evidence="2" type="ORF">GFSPODELE1_LOCUS11242</name>
</gene>
<dbReference type="InterPro" id="IPR026749">
    <property type="entry name" value="Tmem135"/>
</dbReference>
<reference evidence="3" key="1">
    <citation type="submission" date="2024-04" db="EMBL/GenBank/DDBJ databases">
        <authorList>
            <person name="Shaw F."/>
            <person name="Minotto A."/>
        </authorList>
    </citation>
    <scope>NUCLEOTIDE SEQUENCE [LARGE SCALE GENOMIC DNA]</scope>
</reference>
<feature type="transmembrane region" description="Helical" evidence="1">
    <location>
        <begin position="490"/>
        <end position="509"/>
    </location>
</feature>
<feature type="transmembrane region" description="Helical" evidence="1">
    <location>
        <begin position="390"/>
        <end position="409"/>
    </location>
</feature>
<proteinExistence type="predicted"/>
<keyword evidence="1" id="KW-0812">Transmembrane</keyword>
<feature type="transmembrane region" description="Helical" evidence="1">
    <location>
        <begin position="421"/>
        <end position="443"/>
    </location>
</feature>
<organism evidence="2 3">
    <name type="scientific">Somion occarium</name>
    <dbReference type="NCBI Taxonomy" id="3059160"/>
    <lineage>
        <taxon>Eukaryota</taxon>
        <taxon>Fungi</taxon>
        <taxon>Dikarya</taxon>
        <taxon>Basidiomycota</taxon>
        <taxon>Agaricomycotina</taxon>
        <taxon>Agaricomycetes</taxon>
        <taxon>Polyporales</taxon>
        <taxon>Cerrenaceae</taxon>
        <taxon>Somion</taxon>
    </lineage>
</organism>
<sequence length="566" mass="64502">MDSRTSDNSADESRAPSFIQFTPKRAMASFENLVALANYEEHLKEARKIVWRDRGERPVELEDLWECAEHAGRGGWRAGGLAFAIRSGINLILLIARMDRIPRRLRFTLIRQALFGQESLRFAAMLGSFVALYKFILNALPIVLPPPNSTTITHAHLRSQFRAQLSDAETASPFDDNDDDLDDVRLPVNAQFLSERQARLSSSAQAHQVWVRKRTRRWYSVFAGAMAGGISILFEKRSNRLGIAQQMFVRGLQGSYNAFSTKRGIKIPHGDVIVFSLCSAQIMYAFLLRQDTLPRSYLNWIYSASRVPREAVMINKGLVREGVFDVSYLDSILSHFNVTPQNQTELISRRAMAVATNPTPDFGFRYAPCSAVHPWQDSCRLEQIGRFFSVFRWMLPLYGALHFIPMLLFKRNVVFKTPMKMLLRAAIGTARSSAFLGVFVMIYQSLFCSKHNMYSYLTSLRTSVDAARSRLSYLLSIIARRLPQPVVDVFISKFSFWLVGLVTGLSLFVEEKRRREELAMYVLPKALESAWVMARRKGLVFKTGEFGEVLLTSIVRRILYQFIGPN</sequence>
<dbReference type="PANTHER" id="PTHR12459:SF6">
    <property type="entry name" value="GB|AAD46013.1"/>
    <property type="match status" value="1"/>
</dbReference>
<dbReference type="PANTHER" id="PTHR12459">
    <property type="entry name" value="TRANSMEMBRANE PROTEIN 135-RELATED"/>
    <property type="match status" value="1"/>
</dbReference>
<keyword evidence="1" id="KW-1133">Transmembrane helix</keyword>
<protein>
    <recommendedName>
        <fullName evidence="4">Transmembrane protein 135 N-terminal domain-containing protein</fullName>
    </recommendedName>
</protein>